<protein>
    <submittedName>
        <fullName evidence="1">Uncharacterized protein</fullName>
    </submittedName>
</protein>
<gene>
    <name evidence="1" type="ORF">DSO57_1030371</name>
</gene>
<sequence length="77" mass="8270">MAPSEVQVHGGDSHLVIGKVLEELSVMQDKYKLLAGHLLLLENDNSSKPAPGYDLGHTLETGDQEPHSAPGLLLQVM</sequence>
<accession>A0ACC2TCI0</accession>
<organism evidence="1 2">
    <name type="scientific">Entomophthora muscae</name>
    <dbReference type="NCBI Taxonomy" id="34485"/>
    <lineage>
        <taxon>Eukaryota</taxon>
        <taxon>Fungi</taxon>
        <taxon>Fungi incertae sedis</taxon>
        <taxon>Zoopagomycota</taxon>
        <taxon>Entomophthoromycotina</taxon>
        <taxon>Entomophthoromycetes</taxon>
        <taxon>Entomophthorales</taxon>
        <taxon>Entomophthoraceae</taxon>
        <taxon>Entomophthora</taxon>
    </lineage>
</organism>
<proteinExistence type="predicted"/>
<comment type="caution">
    <text evidence="1">The sequence shown here is derived from an EMBL/GenBank/DDBJ whole genome shotgun (WGS) entry which is preliminary data.</text>
</comment>
<evidence type="ECO:0000313" key="2">
    <source>
        <dbReference type="Proteomes" id="UP001165960"/>
    </source>
</evidence>
<dbReference type="EMBL" id="QTSX02003048">
    <property type="protein sequence ID" value="KAJ9072131.1"/>
    <property type="molecule type" value="Genomic_DNA"/>
</dbReference>
<name>A0ACC2TCI0_9FUNG</name>
<dbReference type="Proteomes" id="UP001165960">
    <property type="component" value="Unassembled WGS sequence"/>
</dbReference>
<evidence type="ECO:0000313" key="1">
    <source>
        <dbReference type="EMBL" id="KAJ9072131.1"/>
    </source>
</evidence>
<keyword evidence="2" id="KW-1185">Reference proteome</keyword>
<reference evidence="1" key="1">
    <citation type="submission" date="2022-04" db="EMBL/GenBank/DDBJ databases">
        <title>Genome of the entomopathogenic fungus Entomophthora muscae.</title>
        <authorList>
            <person name="Elya C."/>
            <person name="Lovett B.R."/>
            <person name="Lee E."/>
            <person name="Macias A.M."/>
            <person name="Hajek A.E."/>
            <person name="De Bivort B.L."/>
            <person name="Kasson M.T."/>
            <person name="De Fine Licht H.H."/>
            <person name="Stajich J.E."/>
        </authorList>
    </citation>
    <scope>NUCLEOTIDE SEQUENCE</scope>
    <source>
        <strain evidence="1">Berkeley</strain>
    </source>
</reference>